<dbReference type="InterPro" id="IPR001460">
    <property type="entry name" value="PCN-bd_Tpept"/>
</dbReference>
<dbReference type="PANTHER" id="PTHR30627:SF2">
    <property type="entry name" value="PEPTIDOGLYCAN D,D-TRANSPEPTIDASE MRDA"/>
    <property type="match status" value="1"/>
</dbReference>
<feature type="domain" description="Penicillin-binding protein transpeptidase" evidence="13">
    <location>
        <begin position="310"/>
        <end position="669"/>
    </location>
</feature>
<evidence type="ECO:0000256" key="8">
    <source>
        <dbReference type="ARBA" id="ARBA00022989"/>
    </source>
</evidence>
<dbReference type="PANTHER" id="PTHR30627">
    <property type="entry name" value="PEPTIDOGLYCAN D,D-TRANSPEPTIDASE"/>
    <property type="match status" value="1"/>
</dbReference>
<dbReference type="Gene3D" id="3.90.1310.10">
    <property type="entry name" value="Penicillin-binding protein 2a (Domain 2)"/>
    <property type="match status" value="1"/>
</dbReference>
<keyword evidence="7" id="KW-0573">Peptidoglycan synthesis</keyword>
<dbReference type="GO" id="GO:0008658">
    <property type="term" value="F:penicillin binding"/>
    <property type="evidence" value="ECO:0007669"/>
    <property type="project" value="InterPro"/>
</dbReference>
<keyword evidence="15" id="KW-0378">Hydrolase</keyword>
<dbReference type="InterPro" id="IPR036138">
    <property type="entry name" value="PBP_dimer_sf"/>
</dbReference>
<dbReference type="GO" id="GO:0009252">
    <property type="term" value="P:peptidoglycan biosynthetic process"/>
    <property type="evidence" value="ECO:0007669"/>
    <property type="project" value="UniProtKB-KW"/>
</dbReference>
<protein>
    <submittedName>
        <fullName evidence="15">Peptidoglycan D,D-transpeptidase MrdA</fullName>
        <ecNumber evidence="15">3.4.16.4</ecNumber>
    </submittedName>
</protein>
<evidence type="ECO:0000256" key="2">
    <source>
        <dbReference type="ARBA" id="ARBA00004236"/>
    </source>
</evidence>
<dbReference type="GO" id="GO:0009002">
    <property type="term" value="F:serine-type D-Ala-D-Ala carboxypeptidase activity"/>
    <property type="evidence" value="ECO:0007669"/>
    <property type="project" value="UniProtKB-EC"/>
</dbReference>
<evidence type="ECO:0000256" key="7">
    <source>
        <dbReference type="ARBA" id="ARBA00022984"/>
    </source>
</evidence>
<evidence type="ECO:0000313" key="15">
    <source>
        <dbReference type="EMBL" id="CAA9506666.1"/>
    </source>
</evidence>
<gene>
    <name evidence="15" type="ORF">AVDCRST_MAG67-2468</name>
</gene>
<dbReference type="AlphaFoldDB" id="A0A6J4SW48"/>
<dbReference type="SUPFAM" id="SSF56601">
    <property type="entry name" value="beta-lactamase/transpeptidase-like"/>
    <property type="match status" value="1"/>
</dbReference>
<dbReference type="Pfam" id="PF03717">
    <property type="entry name" value="PBP_dimer"/>
    <property type="match status" value="1"/>
</dbReference>
<organism evidence="15">
    <name type="scientific">uncultured Solirubrobacteraceae bacterium</name>
    <dbReference type="NCBI Taxonomy" id="1162706"/>
    <lineage>
        <taxon>Bacteria</taxon>
        <taxon>Bacillati</taxon>
        <taxon>Actinomycetota</taxon>
        <taxon>Thermoleophilia</taxon>
        <taxon>Solirubrobacterales</taxon>
        <taxon>Solirubrobacteraceae</taxon>
        <taxon>environmental samples</taxon>
    </lineage>
</organism>
<sequence length="690" mass="75126">MMMEPTGDRRTPITPQLALRVALLGGVALALFAVVFFRLWYLQVLSGDKYLAEARVNRVRELRIQAPRGKIVDRNGRVIVRNRQAVVVELDPAKLPDEERENAAEWGKRAGERLARPKGKRGEPIPYPPIANRALEVRYRNLGAVVGKSARRIHREVVRSLVLVPYSAIRIKTDVPESVLAHISERPERFAGVKVEKTYLRDYPHDTLAAQILGTVGEITPKQLKDPRYRGVQQGTVIGTDGLEREYDRYLRGVDGVERVQVDAFGRPVPNSALKREEPIGGQRLRLSLDLALQKTGQLALGNIGGGRPGAFVALDPRDGQVLGMGSYPTFDPAVLTKPFTQKRYEQLTGVGGVGPLFNRAISGRYPTGSTFKAITALAGLEKGLITPGAVIDDAGCIQVGEIERCNAKKQAYGSVDLSRALQVSSDIYFYKLGINAFYNDGDRGDVVIQRYARKLGFGRPTGIDLPGEDSGVVPDKKWRAERNQAEIECRKEKKIPQSLNVYAAGAQGCGIADGRPYNLGDTVNVAIGQGDLQATPLQLAVSYAAIANKGRVVVPHLGREIERANGELVQRIERDPASRIKMDEEDRQAVADGLRRAAGEPGGTSADVFAGWPHGELPVFGKTGTAQTSKGDQSWYVAYVPAKQPIVVAVTVERGGFGAETAAPIACRMLAKFYRVENAACVGGESVTR</sequence>
<evidence type="ECO:0000256" key="10">
    <source>
        <dbReference type="ARBA" id="ARBA00023316"/>
    </source>
</evidence>
<dbReference type="Gene3D" id="3.40.710.10">
    <property type="entry name" value="DD-peptidase/beta-lactamase superfamily"/>
    <property type="match status" value="1"/>
</dbReference>
<evidence type="ECO:0000256" key="5">
    <source>
        <dbReference type="ARBA" id="ARBA00022692"/>
    </source>
</evidence>
<evidence type="ECO:0000256" key="12">
    <source>
        <dbReference type="SAM" id="Phobius"/>
    </source>
</evidence>
<dbReference type="EC" id="3.4.16.4" evidence="15"/>
<evidence type="ECO:0000259" key="13">
    <source>
        <dbReference type="Pfam" id="PF00905"/>
    </source>
</evidence>
<feature type="transmembrane region" description="Helical" evidence="12">
    <location>
        <begin position="21"/>
        <end position="41"/>
    </location>
</feature>
<evidence type="ECO:0000256" key="4">
    <source>
        <dbReference type="ARBA" id="ARBA00022475"/>
    </source>
</evidence>
<dbReference type="InterPro" id="IPR005311">
    <property type="entry name" value="PBP_dimer"/>
</dbReference>
<keyword evidence="6" id="KW-0133">Cell shape</keyword>
<dbReference type="GO" id="GO:0071972">
    <property type="term" value="F:peptidoglycan L,D-transpeptidase activity"/>
    <property type="evidence" value="ECO:0007669"/>
    <property type="project" value="TreeGrafter"/>
</dbReference>
<keyword evidence="15" id="KW-0645">Protease</keyword>
<name>A0A6J4SW48_9ACTN</name>
<evidence type="ECO:0000256" key="1">
    <source>
        <dbReference type="ARBA" id="ARBA00004167"/>
    </source>
</evidence>
<dbReference type="InterPro" id="IPR012338">
    <property type="entry name" value="Beta-lactam/transpept-like"/>
</dbReference>
<comment type="subcellular location">
    <subcellularLocation>
        <location evidence="2">Cell membrane</location>
    </subcellularLocation>
    <subcellularLocation>
        <location evidence="1">Membrane</location>
        <topology evidence="1">Single-pass membrane protein</topology>
    </subcellularLocation>
</comment>
<feature type="region of interest" description="Disordered" evidence="11">
    <location>
        <begin position="100"/>
        <end position="125"/>
    </location>
</feature>
<reference evidence="15" key="1">
    <citation type="submission" date="2020-02" db="EMBL/GenBank/DDBJ databases">
        <authorList>
            <person name="Meier V. D."/>
        </authorList>
    </citation>
    <scope>NUCLEOTIDE SEQUENCE</scope>
    <source>
        <strain evidence="15">AVDCRST_MAG67</strain>
    </source>
</reference>
<keyword evidence="8 12" id="KW-1133">Transmembrane helix</keyword>
<proteinExistence type="inferred from homology"/>
<evidence type="ECO:0000256" key="3">
    <source>
        <dbReference type="ARBA" id="ARBA00007171"/>
    </source>
</evidence>
<keyword evidence="10" id="KW-0961">Cell wall biogenesis/degradation</keyword>
<feature type="domain" description="Penicillin-binding protein dimerisation" evidence="14">
    <location>
        <begin position="64"/>
        <end position="271"/>
    </location>
</feature>
<evidence type="ECO:0000256" key="9">
    <source>
        <dbReference type="ARBA" id="ARBA00023136"/>
    </source>
</evidence>
<dbReference type="EMBL" id="CADCVQ010000098">
    <property type="protein sequence ID" value="CAA9506666.1"/>
    <property type="molecule type" value="Genomic_DNA"/>
</dbReference>
<keyword evidence="5 12" id="KW-0812">Transmembrane</keyword>
<keyword evidence="4" id="KW-1003">Cell membrane</keyword>
<keyword evidence="15" id="KW-0121">Carboxypeptidase</keyword>
<feature type="compositionally biased region" description="Basic and acidic residues" evidence="11">
    <location>
        <begin position="100"/>
        <end position="123"/>
    </location>
</feature>
<keyword evidence="9 12" id="KW-0472">Membrane</keyword>
<accession>A0A6J4SW48</accession>
<dbReference type="SUPFAM" id="SSF56519">
    <property type="entry name" value="Penicillin binding protein dimerisation domain"/>
    <property type="match status" value="1"/>
</dbReference>
<evidence type="ECO:0000256" key="11">
    <source>
        <dbReference type="SAM" id="MobiDB-lite"/>
    </source>
</evidence>
<dbReference type="GO" id="GO:0008360">
    <property type="term" value="P:regulation of cell shape"/>
    <property type="evidence" value="ECO:0007669"/>
    <property type="project" value="UniProtKB-KW"/>
</dbReference>
<dbReference type="Pfam" id="PF00905">
    <property type="entry name" value="Transpeptidase"/>
    <property type="match status" value="1"/>
</dbReference>
<dbReference type="GO" id="GO:0071555">
    <property type="term" value="P:cell wall organization"/>
    <property type="evidence" value="ECO:0007669"/>
    <property type="project" value="UniProtKB-KW"/>
</dbReference>
<comment type="similarity">
    <text evidence="3">Belongs to the transpeptidase family.</text>
</comment>
<evidence type="ECO:0000259" key="14">
    <source>
        <dbReference type="Pfam" id="PF03717"/>
    </source>
</evidence>
<dbReference type="GO" id="GO:0005886">
    <property type="term" value="C:plasma membrane"/>
    <property type="evidence" value="ECO:0007669"/>
    <property type="project" value="UniProtKB-SubCell"/>
</dbReference>
<dbReference type="InterPro" id="IPR050515">
    <property type="entry name" value="Beta-lactam/transpept"/>
</dbReference>
<evidence type="ECO:0000256" key="6">
    <source>
        <dbReference type="ARBA" id="ARBA00022960"/>
    </source>
</evidence>